<evidence type="ECO:0000256" key="1">
    <source>
        <dbReference type="SAM" id="Phobius"/>
    </source>
</evidence>
<accession>A0A6A5ZZ48</accession>
<feature type="transmembrane region" description="Helical" evidence="1">
    <location>
        <begin position="12"/>
        <end position="33"/>
    </location>
</feature>
<feature type="transmembrane region" description="Helical" evidence="1">
    <location>
        <begin position="45"/>
        <end position="64"/>
    </location>
</feature>
<keyword evidence="3" id="KW-1185">Reference proteome</keyword>
<proteinExistence type="predicted"/>
<dbReference type="Proteomes" id="UP000799771">
    <property type="component" value="Unassembled WGS sequence"/>
</dbReference>
<evidence type="ECO:0000313" key="3">
    <source>
        <dbReference type="Proteomes" id="UP000799771"/>
    </source>
</evidence>
<keyword evidence="1" id="KW-0812">Transmembrane</keyword>
<gene>
    <name evidence="2" type="ORF">P153DRAFT_303584</name>
</gene>
<dbReference type="AlphaFoldDB" id="A0A6A5ZZ48"/>
<dbReference type="EMBL" id="ML977523">
    <property type="protein sequence ID" value="KAF2123688.1"/>
    <property type="molecule type" value="Genomic_DNA"/>
</dbReference>
<dbReference type="GeneID" id="54404956"/>
<dbReference type="OrthoDB" id="3788479at2759"/>
<sequence>MGPFSLAFAWDFYYGLLLCSFPSWATSILRISWFGPGMTGWRWEVGYWLFVARNLAYLLPEAYVSDVELLIPEYKHAYPSFELFINSISGAVVYFFLWPKGCPWYDALRMVTILNSFVGYVHLACLNYKSLQKSGKTVRQNSWPYKDMYTKQPSAAEWIRWHATGSMRPRN</sequence>
<protein>
    <submittedName>
        <fullName evidence="2">Uncharacterized protein</fullName>
    </submittedName>
</protein>
<keyword evidence="1" id="KW-0472">Membrane</keyword>
<evidence type="ECO:0000313" key="2">
    <source>
        <dbReference type="EMBL" id="KAF2123688.1"/>
    </source>
</evidence>
<organism evidence="2 3">
    <name type="scientific">Dothidotthia symphoricarpi CBS 119687</name>
    <dbReference type="NCBI Taxonomy" id="1392245"/>
    <lineage>
        <taxon>Eukaryota</taxon>
        <taxon>Fungi</taxon>
        <taxon>Dikarya</taxon>
        <taxon>Ascomycota</taxon>
        <taxon>Pezizomycotina</taxon>
        <taxon>Dothideomycetes</taxon>
        <taxon>Pleosporomycetidae</taxon>
        <taxon>Pleosporales</taxon>
        <taxon>Dothidotthiaceae</taxon>
        <taxon>Dothidotthia</taxon>
    </lineage>
</organism>
<dbReference type="RefSeq" id="XP_033518082.1">
    <property type="nucleotide sequence ID" value="XM_033664524.1"/>
</dbReference>
<reference evidence="2" key="1">
    <citation type="journal article" date="2020" name="Stud. Mycol.">
        <title>101 Dothideomycetes genomes: a test case for predicting lifestyles and emergence of pathogens.</title>
        <authorList>
            <person name="Haridas S."/>
            <person name="Albert R."/>
            <person name="Binder M."/>
            <person name="Bloem J."/>
            <person name="Labutti K."/>
            <person name="Salamov A."/>
            <person name="Andreopoulos B."/>
            <person name="Baker S."/>
            <person name="Barry K."/>
            <person name="Bills G."/>
            <person name="Bluhm B."/>
            <person name="Cannon C."/>
            <person name="Castanera R."/>
            <person name="Culley D."/>
            <person name="Daum C."/>
            <person name="Ezra D."/>
            <person name="Gonzalez J."/>
            <person name="Henrissat B."/>
            <person name="Kuo A."/>
            <person name="Liang C."/>
            <person name="Lipzen A."/>
            <person name="Lutzoni F."/>
            <person name="Magnuson J."/>
            <person name="Mondo S."/>
            <person name="Nolan M."/>
            <person name="Ohm R."/>
            <person name="Pangilinan J."/>
            <person name="Park H.-J."/>
            <person name="Ramirez L."/>
            <person name="Alfaro M."/>
            <person name="Sun H."/>
            <person name="Tritt A."/>
            <person name="Yoshinaga Y."/>
            <person name="Zwiers L.-H."/>
            <person name="Turgeon B."/>
            <person name="Goodwin S."/>
            <person name="Spatafora J."/>
            <person name="Crous P."/>
            <person name="Grigoriev I."/>
        </authorList>
    </citation>
    <scope>NUCLEOTIDE SEQUENCE</scope>
    <source>
        <strain evidence="2">CBS 119687</strain>
    </source>
</reference>
<feature type="transmembrane region" description="Helical" evidence="1">
    <location>
        <begin position="76"/>
        <end position="98"/>
    </location>
</feature>
<keyword evidence="1" id="KW-1133">Transmembrane helix</keyword>
<feature type="transmembrane region" description="Helical" evidence="1">
    <location>
        <begin position="110"/>
        <end position="128"/>
    </location>
</feature>
<name>A0A6A5ZZ48_9PLEO</name>